<dbReference type="PANTHER" id="PTHR43479:SF11">
    <property type="entry name" value="ACREF_ENVCD OPERON REPRESSOR-RELATED"/>
    <property type="match status" value="1"/>
</dbReference>
<dbReference type="EMBL" id="JALBUR010000006">
    <property type="protein sequence ID" value="MDX8419205.1"/>
    <property type="molecule type" value="Genomic_DNA"/>
</dbReference>
<evidence type="ECO:0000313" key="4">
    <source>
        <dbReference type="EMBL" id="MDX8419205.1"/>
    </source>
</evidence>
<evidence type="ECO:0000259" key="3">
    <source>
        <dbReference type="PROSITE" id="PS50977"/>
    </source>
</evidence>
<dbReference type="Proteomes" id="UP001286174">
    <property type="component" value="Unassembled WGS sequence"/>
</dbReference>
<dbReference type="InterPro" id="IPR009057">
    <property type="entry name" value="Homeodomain-like_sf"/>
</dbReference>
<dbReference type="GO" id="GO:0003677">
    <property type="term" value="F:DNA binding"/>
    <property type="evidence" value="ECO:0007669"/>
    <property type="project" value="UniProtKB-UniRule"/>
</dbReference>
<feature type="domain" description="HTH tetR-type" evidence="3">
    <location>
        <begin position="10"/>
        <end position="70"/>
    </location>
</feature>
<keyword evidence="1 2" id="KW-0238">DNA-binding</keyword>
<keyword evidence="5" id="KW-1185">Reference proteome</keyword>
<dbReference type="SUPFAM" id="SSF46689">
    <property type="entry name" value="Homeodomain-like"/>
    <property type="match status" value="1"/>
</dbReference>
<dbReference type="Gene3D" id="1.10.357.10">
    <property type="entry name" value="Tetracycline Repressor, domain 2"/>
    <property type="match status" value="1"/>
</dbReference>
<proteinExistence type="predicted"/>
<dbReference type="PRINTS" id="PR00455">
    <property type="entry name" value="HTHTETR"/>
</dbReference>
<sequence length="198" mass="22940">MPNVILQKKLEKRKKLLDSSYELFVEKGISNVSIAEICQKAGIAKGTFYLYFSSKEDIARALNRRISFTLMQKAYDEVNRNRKDTFADNVITMANFIIDYFHADTETLKMMRKDFIFPLTVDDFDNSTNPLMISLRQEISDYARVSGYSNHEILFRLYSLLSMIAGICHSVIIDHFPDTDIDDLKPVLFDMIRKAIQP</sequence>
<reference evidence="4 5" key="1">
    <citation type="submission" date="2022-03" db="EMBL/GenBank/DDBJ databases">
        <title>Novel taxa within the pig intestine.</title>
        <authorList>
            <person name="Wylensek D."/>
            <person name="Bishof K."/>
            <person name="Afrizal A."/>
            <person name="Clavel T."/>
        </authorList>
    </citation>
    <scope>NUCLEOTIDE SEQUENCE [LARGE SCALE GENOMIC DNA]</scope>
    <source>
        <strain evidence="4 5">CLA-KB-P133</strain>
    </source>
</reference>
<dbReference type="InterPro" id="IPR023772">
    <property type="entry name" value="DNA-bd_HTH_TetR-type_CS"/>
</dbReference>
<dbReference type="Pfam" id="PF00440">
    <property type="entry name" value="TetR_N"/>
    <property type="match status" value="1"/>
</dbReference>
<accession>A0AB35U7E6</accession>
<organism evidence="4 5">
    <name type="scientific">Grylomicrobium aquisgranensis</name>
    <dbReference type="NCBI Taxonomy" id="2926318"/>
    <lineage>
        <taxon>Bacteria</taxon>
        <taxon>Bacillati</taxon>
        <taxon>Bacillota</taxon>
        <taxon>Erysipelotrichia</taxon>
        <taxon>Erysipelotrichales</taxon>
        <taxon>Erysipelotrichaceae</taxon>
        <taxon>Grylomicrobium</taxon>
    </lineage>
</organism>
<dbReference type="InterPro" id="IPR050624">
    <property type="entry name" value="HTH-type_Tx_Regulator"/>
</dbReference>
<comment type="caution">
    <text evidence="4">The sequence shown here is derived from an EMBL/GenBank/DDBJ whole genome shotgun (WGS) entry which is preliminary data.</text>
</comment>
<dbReference type="PROSITE" id="PS50977">
    <property type="entry name" value="HTH_TETR_2"/>
    <property type="match status" value="1"/>
</dbReference>
<dbReference type="AlphaFoldDB" id="A0AB35U7E6"/>
<dbReference type="RefSeq" id="WP_370595694.1">
    <property type="nucleotide sequence ID" value="NZ_JALBUR010000006.1"/>
</dbReference>
<protein>
    <submittedName>
        <fullName evidence="4">TetR/AcrR family transcriptional regulator</fullName>
    </submittedName>
</protein>
<dbReference type="InterPro" id="IPR001647">
    <property type="entry name" value="HTH_TetR"/>
</dbReference>
<gene>
    <name evidence="4" type="ORF">MOZ60_03750</name>
</gene>
<dbReference type="PANTHER" id="PTHR43479">
    <property type="entry name" value="ACREF/ENVCD OPERON REPRESSOR-RELATED"/>
    <property type="match status" value="1"/>
</dbReference>
<feature type="DNA-binding region" description="H-T-H motif" evidence="2">
    <location>
        <begin position="33"/>
        <end position="52"/>
    </location>
</feature>
<name>A0AB35U7E6_9FIRM</name>
<evidence type="ECO:0000256" key="1">
    <source>
        <dbReference type="ARBA" id="ARBA00023125"/>
    </source>
</evidence>
<dbReference type="PROSITE" id="PS01081">
    <property type="entry name" value="HTH_TETR_1"/>
    <property type="match status" value="1"/>
</dbReference>
<evidence type="ECO:0000256" key="2">
    <source>
        <dbReference type="PROSITE-ProRule" id="PRU00335"/>
    </source>
</evidence>
<evidence type="ECO:0000313" key="5">
    <source>
        <dbReference type="Proteomes" id="UP001286174"/>
    </source>
</evidence>